<feature type="region of interest" description="Disordered" evidence="2">
    <location>
        <begin position="617"/>
        <end position="654"/>
    </location>
</feature>
<dbReference type="AlphaFoldDB" id="A0A5F9CAL8"/>
<feature type="compositionally biased region" description="Basic residues" evidence="2">
    <location>
        <begin position="1"/>
        <end position="19"/>
    </location>
</feature>
<dbReference type="Gene3D" id="2.30.29.30">
    <property type="entry name" value="Pleckstrin-homology domain (PH domain)/Phosphotyrosine-binding domain (PTB)"/>
    <property type="match status" value="1"/>
</dbReference>
<protein>
    <recommendedName>
        <fullName evidence="3">Rho-GAP domain-containing protein</fullName>
    </recommendedName>
</protein>
<feature type="region of interest" description="Disordered" evidence="2">
    <location>
        <begin position="1"/>
        <end position="28"/>
    </location>
</feature>
<dbReference type="InterPro" id="IPR008936">
    <property type="entry name" value="Rho_GTPase_activation_prot"/>
</dbReference>
<dbReference type="Gene3D" id="1.10.555.10">
    <property type="entry name" value="Rho GTPase activation protein"/>
    <property type="match status" value="3"/>
</dbReference>
<reference evidence="4" key="3">
    <citation type="submission" date="2025-09" db="UniProtKB">
        <authorList>
            <consortium name="Ensembl"/>
        </authorList>
    </citation>
    <scope>IDENTIFICATION</scope>
    <source>
        <strain evidence="4">Thorbecke</strain>
    </source>
</reference>
<name>A0A5F9CAL8_RABIT</name>
<dbReference type="Bgee" id="ENSOCUG00000024594">
    <property type="expression patterns" value="Expressed in testis"/>
</dbReference>
<evidence type="ECO:0000313" key="5">
    <source>
        <dbReference type="Proteomes" id="UP000001811"/>
    </source>
</evidence>
<evidence type="ECO:0000259" key="3">
    <source>
        <dbReference type="PROSITE" id="PS50238"/>
    </source>
</evidence>
<feature type="compositionally biased region" description="Basic and acidic residues" evidence="2">
    <location>
        <begin position="638"/>
        <end position="652"/>
    </location>
</feature>
<accession>A0A5F9CAL8</accession>
<dbReference type="SUPFAM" id="SSF50729">
    <property type="entry name" value="PH domain-like"/>
    <property type="match status" value="1"/>
</dbReference>
<evidence type="ECO:0000313" key="4">
    <source>
        <dbReference type="Ensembl" id="ENSOCUP00000030780.1"/>
    </source>
</evidence>
<evidence type="ECO:0000256" key="1">
    <source>
        <dbReference type="ARBA" id="ARBA00022468"/>
    </source>
</evidence>
<dbReference type="InParanoid" id="A0A5F9CAL8"/>
<dbReference type="SUPFAM" id="SSF48350">
    <property type="entry name" value="GTPase activation domain, GAP"/>
    <property type="match status" value="3"/>
</dbReference>
<dbReference type="GeneTree" id="ENSGT00940000163685"/>
<dbReference type="Pfam" id="PF00620">
    <property type="entry name" value="RhoGAP"/>
    <property type="match status" value="3"/>
</dbReference>
<dbReference type="InterPro" id="IPR000198">
    <property type="entry name" value="RhoGAP_dom"/>
</dbReference>
<dbReference type="SMART" id="SM00324">
    <property type="entry name" value="RhoGAP"/>
    <property type="match status" value="3"/>
</dbReference>
<feature type="domain" description="Rho-GAP" evidence="3">
    <location>
        <begin position="317"/>
        <end position="502"/>
    </location>
</feature>
<dbReference type="EMBL" id="AAGW02009565">
    <property type="status" value="NOT_ANNOTATED_CDS"/>
    <property type="molecule type" value="Genomic_DNA"/>
</dbReference>
<dbReference type="GO" id="GO:0007165">
    <property type="term" value="P:signal transduction"/>
    <property type="evidence" value="ECO:0007669"/>
    <property type="project" value="InterPro"/>
</dbReference>
<reference evidence="4 5" key="1">
    <citation type="journal article" date="2011" name="Nature">
        <title>A high-resolution map of human evolutionary constraint using 29 mammals.</title>
        <authorList>
            <person name="Lindblad-Toh K."/>
            <person name="Garber M."/>
            <person name="Zuk O."/>
            <person name="Lin M.F."/>
            <person name="Parker B.J."/>
            <person name="Washietl S."/>
            <person name="Kheradpour P."/>
            <person name="Ernst J."/>
            <person name="Jordan G."/>
            <person name="Mauceli E."/>
            <person name="Ward L.D."/>
            <person name="Lowe C.B."/>
            <person name="Holloway A.K."/>
            <person name="Clamp M."/>
            <person name="Gnerre S."/>
            <person name="Alfoldi J."/>
            <person name="Beal K."/>
            <person name="Chang J."/>
            <person name="Clawson H."/>
            <person name="Cuff J."/>
            <person name="Di Palma F."/>
            <person name="Fitzgerald S."/>
            <person name="Flicek P."/>
            <person name="Guttman M."/>
            <person name="Hubisz M.J."/>
            <person name="Jaffe D.B."/>
            <person name="Jungreis I."/>
            <person name="Kent W.J."/>
            <person name="Kostka D."/>
            <person name="Lara M."/>
            <person name="Martins A.L."/>
            <person name="Massingham T."/>
            <person name="Moltke I."/>
            <person name="Raney B.J."/>
            <person name="Rasmussen M.D."/>
            <person name="Robinson J."/>
            <person name="Stark A."/>
            <person name="Vilella A.J."/>
            <person name="Wen J."/>
            <person name="Xie X."/>
            <person name="Zody M.C."/>
            <person name="Baldwin J."/>
            <person name="Bloom T."/>
            <person name="Chin C.W."/>
            <person name="Heiman D."/>
            <person name="Nicol R."/>
            <person name="Nusbaum C."/>
            <person name="Young S."/>
            <person name="Wilkinson J."/>
            <person name="Worley K.C."/>
            <person name="Kovar C.L."/>
            <person name="Muzny D.M."/>
            <person name="Gibbs R.A."/>
            <person name="Cree A."/>
            <person name="Dihn H.H."/>
            <person name="Fowler G."/>
            <person name="Jhangiani S."/>
            <person name="Joshi V."/>
            <person name="Lee S."/>
            <person name="Lewis L.R."/>
            <person name="Nazareth L.V."/>
            <person name="Okwuonu G."/>
            <person name="Santibanez J."/>
            <person name="Warren W.C."/>
            <person name="Mardis E.R."/>
            <person name="Weinstock G.M."/>
            <person name="Wilson R.K."/>
            <person name="Delehaunty K."/>
            <person name="Dooling D."/>
            <person name="Fronik C."/>
            <person name="Fulton L."/>
            <person name="Fulton B."/>
            <person name="Graves T."/>
            <person name="Minx P."/>
            <person name="Sodergren E."/>
            <person name="Birney E."/>
            <person name="Margulies E.H."/>
            <person name="Herrero J."/>
            <person name="Green E.D."/>
            <person name="Haussler D."/>
            <person name="Siepel A."/>
            <person name="Goldman N."/>
            <person name="Pollard K.S."/>
            <person name="Pedersen J.S."/>
            <person name="Lander E.S."/>
            <person name="Kellis M."/>
        </authorList>
    </citation>
    <scope>NUCLEOTIDE SEQUENCE [LARGE SCALE GENOMIC DNA]</scope>
    <source>
        <strain evidence="4 5">Thorbecke inbred</strain>
    </source>
</reference>
<feature type="domain" description="Rho-GAP" evidence="3">
    <location>
        <begin position="938"/>
        <end position="1128"/>
    </location>
</feature>
<sequence length="1155" mass="130579">MFSSTKKRLKRFGRHSKVHCARDSSPPAVDNRIEKNTLLEGVDHEILIHGPVTLRAGLKKKKHLAILYHSVLLISNSSYEKSLNINYRIPVNHLWIAECGRDTQRKGKPCLVERSFRLGWPLLNFVATFPSSAIKEKWYSLLERQINLAKEENYMHSILTEINIEAMNRSTSSIIVTVTNLDTVNDVINLSLPVLGLTGSEKDYQLLVSSANEEAPQPLIGHENIYTIQTTYLRAANPSPASENAVVLPSLHESTLEELCSHVCGYFILKPRCQATGQRKSGRRMTRLLRPNKSKKRGDLTKGDSSAAPLSVRFCPASLLVLSRKKKLTSPLSDLLYLIDKGSQAEGIFRKPGSIASYTALKQKISSGGTVDWSNESPLVAAAVLQDFLRSLPGTIFSAKLYDQWLDVFEEEDKNKVPAIQRLLAQLPKANFIILKCLFVSLNKIVQQSTFKIIATSDLSLCLAPRILPLWHSTSRSSEVADELRKKVSLTYFLIQNCPEIFKDATNSVLWKRSMIFYNNTGDNAVNCNNVSGDSDNIVDTKEVQSLDCQPMDVTLIKTSEELKGDSEATFDVGPPSLVSEFLLDNLVPLLVPTPVSSIDTDYTDHVEEDLRSITEELQTPLESYSGIETDEETQVGEVDKAPPDPHQERTQSQHSLRKWLNQWGFYGSRNSSLEEPTLPTPEPPQLFGSLIQDVCKNDNLPRPLLDMLFMIEHKSLCTPGMFRKQGNRKSCRALQRKLNLGRQVNWKRQSVLVVATTFMNFLSSIPGSLLTDRLYDSWLHVLDEGNKKTQIAAFQRLFTLLPTPNATILQSMFGSLFKIAMNSTSFNETTSDLSMHVALSLLWPRISDISERKTEWRRKVALVQFLIENYVRIFRSDIFTCVGEITIDPKSYPATADCHMKRTQTIHSIRKWLNQWGLCRNKDLQPKEPIPSSPRPVQLFESLIQDVCKDDKLPRSLLDMILLIEQKGPLTKDIFKKRGNEKSCRTLRYKLNYERQVNWESESAIDVATTLKGFLGSIPGSIFTDDLYNNWLRVLDKGNEETQIAAIQRLLGKLPKSNFKLLRSLFGVLEKIAKQSSLNNMTASKLSSCVAPSLFWLRGSTISARRKERRRKVAVVKFLIEHFFSIFGEDITSPVEENAINQDNYSETSFRTNA</sequence>
<dbReference type="Pfam" id="PF22286">
    <property type="entry name" value="RHG20_PH"/>
    <property type="match status" value="1"/>
</dbReference>
<dbReference type="InterPro" id="IPR047887">
    <property type="entry name" value="ARHGAP20_PH"/>
</dbReference>
<feature type="domain" description="Rho-GAP" evidence="3">
    <location>
        <begin position="690"/>
        <end position="875"/>
    </location>
</feature>
<dbReference type="Ensembl" id="ENSOCUT00000058840.1">
    <property type="protein sequence ID" value="ENSOCUP00000030780.1"/>
    <property type="gene ID" value="ENSOCUG00000024594.3"/>
</dbReference>
<dbReference type="PANTHER" id="PTHR23179">
    <property type="entry name" value="T-CELL ACTIVATION RHO GTPASE ACTIVATING PROTEIN-RELATED"/>
    <property type="match status" value="1"/>
</dbReference>
<keyword evidence="5" id="KW-1185">Reference proteome</keyword>
<dbReference type="GO" id="GO:0005096">
    <property type="term" value="F:GTPase activator activity"/>
    <property type="evidence" value="ECO:0007669"/>
    <property type="project" value="UniProtKB-KW"/>
</dbReference>
<organism evidence="4 5">
    <name type="scientific">Oryctolagus cuniculus</name>
    <name type="common">Rabbit</name>
    <dbReference type="NCBI Taxonomy" id="9986"/>
    <lineage>
        <taxon>Eukaryota</taxon>
        <taxon>Metazoa</taxon>
        <taxon>Chordata</taxon>
        <taxon>Craniata</taxon>
        <taxon>Vertebrata</taxon>
        <taxon>Euteleostomi</taxon>
        <taxon>Mammalia</taxon>
        <taxon>Eutheria</taxon>
        <taxon>Euarchontoglires</taxon>
        <taxon>Glires</taxon>
        <taxon>Lagomorpha</taxon>
        <taxon>Leporidae</taxon>
        <taxon>Oryctolagus</taxon>
    </lineage>
</organism>
<dbReference type="Pfam" id="PF00788">
    <property type="entry name" value="RA"/>
    <property type="match status" value="1"/>
</dbReference>
<dbReference type="STRING" id="9986.ENSOCUP00000030780"/>
<dbReference type="Proteomes" id="UP000001811">
    <property type="component" value="Chromosome 1"/>
</dbReference>
<evidence type="ECO:0000256" key="2">
    <source>
        <dbReference type="SAM" id="MobiDB-lite"/>
    </source>
</evidence>
<proteinExistence type="predicted"/>
<keyword evidence="1" id="KW-0343">GTPase activation</keyword>
<dbReference type="PANTHER" id="PTHR23179:SF37">
    <property type="entry name" value="1700006A11RIK PROTEIN"/>
    <property type="match status" value="1"/>
</dbReference>
<dbReference type="SMR" id="A0A5F9CAL8"/>
<reference evidence="4" key="2">
    <citation type="submission" date="2025-08" db="UniProtKB">
        <authorList>
            <consortium name="Ensembl"/>
        </authorList>
    </citation>
    <scope>IDENTIFICATION</scope>
    <source>
        <strain evidence="4">Thorbecke</strain>
    </source>
</reference>
<dbReference type="InterPro" id="IPR011993">
    <property type="entry name" value="PH-like_dom_sf"/>
</dbReference>
<dbReference type="InterPro" id="IPR000159">
    <property type="entry name" value="RA_dom"/>
</dbReference>
<dbReference type="PROSITE" id="PS50238">
    <property type="entry name" value="RHOGAP"/>
    <property type="match status" value="3"/>
</dbReference>